<dbReference type="PANTHER" id="PTHR11895:SF7">
    <property type="entry name" value="GLUTAMYL-TRNA(GLN) AMIDOTRANSFERASE SUBUNIT A, MITOCHONDRIAL"/>
    <property type="match status" value="1"/>
</dbReference>
<dbReference type="InterPro" id="IPR020556">
    <property type="entry name" value="Amidase_CS"/>
</dbReference>
<evidence type="ECO:0000259" key="2">
    <source>
        <dbReference type="Pfam" id="PF01425"/>
    </source>
</evidence>
<dbReference type="SUPFAM" id="SSF75304">
    <property type="entry name" value="Amidase signature (AS) enzymes"/>
    <property type="match status" value="1"/>
</dbReference>
<dbReference type="Pfam" id="PF01425">
    <property type="entry name" value="Amidase"/>
    <property type="match status" value="1"/>
</dbReference>
<reference evidence="3" key="1">
    <citation type="submission" date="2022-12" db="EMBL/GenBank/DDBJ databases">
        <title>Description and comparative metabolic analysis of Aerococcus sp. nov., isolated from the feces of a pig.</title>
        <authorList>
            <person name="Chang Y.-H."/>
        </authorList>
    </citation>
    <scope>NUCLEOTIDE SEQUENCE</scope>
    <source>
        <strain evidence="3">YH-aer222</strain>
    </source>
</reference>
<dbReference type="InterPro" id="IPR000120">
    <property type="entry name" value="Amidase"/>
</dbReference>
<evidence type="ECO:0000256" key="1">
    <source>
        <dbReference type="ARBA" id="ARBA00009199"/>
    </source>
</evidence>
<comment type="similarity">
    <text evidence="1">Belongs to the amidase family.</text>
</comment>
<dbReference type="InterPro" id="IPR023631">
    <property type="entry name" value="Amidase_dom"/>
</dbReference>
<dbReference type="InterPro" id="IPR036928">
    <property type="entry name" value="AS_sf"/>
</dbReference>
<dbReference type="PROSITE" id="PS00571">
    <property type="entry name" value="AMIDASES"/>
    <property type="match status" value="1"/>
</dbReference>
<feature type="domain" description="Amidase" evidence="2">
    <location>
        <begin position="25"/>
        <end position="473"/>
    </location>
</feature>
<evidence type="ECO:0000313" key="3">
    <source>
        <dbReference type="EMBL" id="MCZ0725147.1"/>
    </source>
</evidence>
<dbReference type="AlphaFoldDB" id="A0A9X3FMA8"/>
<evidence type="ECO:0000313" key="4">
    <source>
        <dbReference type="Proteomes" id="UP001146670"/>
    </source>
</evidence>
<organism evidence="3 4">
    <name type="scientific">Aerococcus kribbianus</name>
    <dbReference type="NCBI Taxonomy" id="2999064"/>
    <lineage>
        <taxon>Bacteria</taxon>
        <taxon>Bacillati</taxon>
        <taxon>Bacillota</taxon>
        <taxon>Bacilli</taxon>
        <taxon>Lactobacillales</taxon>
        <taxon>Aerococcaceae</taxon>
        <taxon>Aerococcus</taxon>
    </lineage>
</organism>
<sequence>MIDYRNWDATATAQAIKAGQITPYEAVKAAIDQVERLNKDYNAVSFLYKEEALSQAKMMTDFSPPFAGVPILLKDAGQDYADHPSTLSSSLLKDHLAAVNSHFVDDIIKAGFIIIGHTNAPEFALKFISDSHYRGTVPNPRNRDYHAGGSSGGAATALGLGMVPIAAASDGGGSIRIPASFSGLIGLKPSRGRTASGPASYRSWAGAAIDFALTQSVRDTANFLMAMQSQDHDAMPFRLPALSQDELITAKQGVKDLRIAYTTDNFIDDALSQEAIQAVETTAEHLKAAGFNVEKVHLTISGNDLIRGYYVMNAVEQSKAFHQLGQARGHQIKRGEVEDTAYLLAEYGKYIPAWEYSQVFDQWDHLAAKFQAFHEKFDFLLQPATAKAAPKIGQTTIREDLLAQCKDFSVLGREELEELILQALLPGTYYAPYAYIYNLTGQPAISLPLHKTKAGLPFGLMFSARREGEADLLAIADYLECHNYFMGDYSI</sequence>
<protein>
    <submittedName>
        <fullName evidence="3">Amidase family protein</fullName>
    </submittedName>
</protein>
<dbReference type="Proteomes" id="UP001146670">
    <property type="component" value="Unassembled WGS sequence"/>
</dbReference>
<comment type="caution">
    <text evidence="3">The sequence shown here is derived from an EMBL/GenBank/DDBJ whole genome shotgun (WGS) entry which is preliminary data.</text>
</comment>
<name>A0A9X3FMA8_9LACT</name>
<dbReference type="Gene3D" id="3.90.1300.10">
    <property type="entry name" value="Amidase signature (AS) domain"/>
    <property type="match status" value="1"/>
</dbReference>
<gene>
    <name evidence="3" type="ORF">OW157_01020</name>
</gene>
<dbReference type="RefSeq" id="WP_268751474.1">
    <property type="nucleotide sequence ID" value="NZ_JAPRFQ010000001.1"/>
</dbReference>
<dbReference type="PANTHER" id="PTHR11895">
    <property type="entry name" value="TRANSAMIDASE"/>
    <property type="match status" value="1"/>
</dbReference>
<dbReference type="GO" id="GO:0003824">
    <property type="term" value="F:catalytic activity"/>
    <property type="evidence" value="ECO:0007669"/>
    <property type="project" value="InterPro"/>
</dbReference>
<accession>A0A9X3FMA8</accession>
<dbReference type="EMBL" id="JAPRFR010000001">
    <property type="protein sequence ID" value="MCZ0725147.1"/>
    <property type="molecule type" value="Genomic_DNA"/>
</dbReference>
<proteinExistence type="inferred from homology"/>
<keyword evidence="4" id="KW-1185">Reference proteome</keyword>